<dbReference type="InterPro" id="IPR010290">
    <property type="entry name" value="TM_effector"/>
</dbReference>
<proteinExistence type="predicted"/>
<evidence type="ECO:0000256" key="1">
    <source>
        <dbReference type="ARBA" id="ARBA00004651"/>
    </source>
</evidence>
<keyword evidence="10" id="KW-1185">Reference proteome</keyword>
<evidence type="ECO:0000256" key="7">
    <source>
        <dbReference type="SAM" id="Phobius"/>
    </source>
</evidence>
<dbReference type="SUPFAM" id="SSF103473">
    <property type="entry name" value="MFS general substrate transporter"/>
    <property type="match status" value="1"/>
</dbReference>
<dbReference type="RefSeq" id="WP_386675565.1">
    <property type="nucleotide sequence ID" value="NZ_JBHLTG010000010.1"/>
</dbReference>
<feature type="transmembrane region" description="Helical" evidence="7">
    <location>
        <begin position="46"/>
        <end position="66"/>
    </location>
</feature>
<feature type="transmembrane region" description="Helical" evidence="7">
    <location>
        <begin position="312"/>
        <end position="331"/>
    </location>
</feature>
<evidence type="ECO:0000256" key="3">
    <source>
        <dbReference type="ARBA" id="ARBA00022475"/>
    </source>
</evidence>
<dbReference type="Gene3D" id="1.20.1250.20">
    <property type="entry name" value="MFS general substrate transporter like domains"/>
    <property type="match status" value="1"/>
</dbReference>
<dbReference type="Proteomes" id="UP001589896">
    <property type="component" value="Unassembled WGS sequence"/>
</dbReference>
<organism evidence="9 10">
    <name type="scientific">Lysobacter korlensis</name>
    <dbReference type="NCBI Taxonomy" id="553636"/>
    <lineage>
        <taxon>Bacteria</taxon>
        <taxon>Pseudomonadati</taxon>
        <taxon>Pseudomonadota</taxon>
        <taxon>Gammaproteobacteria</taxon>
        <taxon>Lysobacterales</taxon>
        <taxon>Lysobacteraceae</taxon>
        <taxon>Lysobacter</taxon>
    </lineage>
</organism>
<keyword evidence="3" id="KW-1003">Cell membrane</keyword>
<protein>
    <submittedName>
        <fullName evidence="9">MFS transporter</fullName>
    </submittedName>
</protein>
<keyword evidence="6 7" id="KW-0472">Membrane</keyword>
<dbReference type="CDD" id="cd06173">
    <property type="entry name" value="MFS_MefA_like"/>
    <property type="match status" value="1"/>
</dbReference>
<evidence type="ECO:0000313" key="10">
    <source>
        <dbReference type="Proteomes" id="UP001589896"/>
    </source>
</evidence>
<comment type="subcellular location">
    <subcellularLocation>
        <location evidence="1">Cell membrane</location>
        <topology evidence="1">Multi-pass membrane protein</topology>
    </subcellularLocation>
</comment>
<keyword evidence="4 7" id="KW-0812">Transmembrane</keyword>
<keyword evidence="5 7" id="KW-1133">Transmembrane helix</keyword>
<feature type="transmembrane region" description="Helical" evidence="7">
    <location>
        <begin position="78"/>
        <end position="104"/>
    </location>
</feature>
<reference evidence="9 10" key="1">
    <citation type="submission" date="2024-09" db="EMBL/GenBank/DDBJ databases">
        <authorList>
            <person name="Sun Q."/>
            <person name="Mori K."/>
        </authorList>
    </citation>
    <scope>NUCLEOTIDE SEQUENCE [LARGE SCALE GENOMIC DNA]</scope>
    <source>
        <strain evidence="9 10">KCTC 23076</strain>
    </source>
</reference>
<accession>A0ABV6RYB9</accession>
<dbReference type="InterPro" id="IPR020846">
    <property type="entry name" value="MFS_dom"/>
</dbReference>
<dbReference type="Pfam" id="PF05977">
    <property type="entry name" value="MFS_3"/>
    <property type="match status" value="1"/>
</dbReference>
<feature type="transmembrane region" description="Helical" evidence="7">
    <location>
        <begin position="376"/>
        <end position="395"/>
    </location>
</feature>
<evidence type="ECO:0000256" key="4">
    <source>
        <dbReference type="ARBA" id="ARBA00022692"/>
    </source>
</evidence>
<evidence type="ECO:0000259" key="8">
    <source>
        <dbReference type="PROSITE" id="PS50850"/>
    </source>
</evidence>
<keyword evidence="2" id="KW-0813">Transport</keyword>
<dbReference type="EMBL" id="JBHLTG010000010">
    <property type="protein sequence ID" value="MFC0681978.1"/>
    <property type="molecule type" value="Genomic_DNA"/>
</dbReference>
<sequence>MSAAQHLAWRTRFRWFLAAGTATSAGDGIRLAGGPLLVASVTSDPVLVGASIFVQQMPWVVIALPAGAWIDRVDRARFLAIVTLLRSLIALTVVALLLSGGIAVPVLLGTLFLMGVVEVMADTTSGALLPELVPSEHLAQANGRLGAVFVVGNQMVGPTVGALLFAVEPIWPFVVDAIALVLAATCLTGLHRRHVRPSRPPSGPSTIRRDISIGMRWLSTNRPVRLLALLLAVMNVTFAAAFASWVLYVNVRLGLPPAAFGLLITASAVGGFTGSLIAPRLMRRFGATALLRTGLIVEAAVLAILGTTQSPAIAGLAMLVFGAHAAVWGTVATTTRQRLVPEPMQGRIGSLYGLITMGGSAIGALIGGAIAQGTSLWTPFLIGAAIDVAFTLAVWRSLGRTMKIDNRGAERT</sequence>
<evidence type="ECO:0000256" key="5">
    <source>
        <dbReference type="ARBA" id="ARBA00022989"/>
    </source>
</evidence>
<evidence type="ECO:0000256" key="2">
    <source>
        <dbReference type="ARBA" id="ARBA00022448"/>
    </source>
</evidence>
<name>A0ABV6RYB9_9GAMM</name>
<feature type="transmembrane region" description="Helical" evidence="7">
    <location>
        <begin position="289"/>
        <end position="306"/>
    </location>
</feature>
<feature type="domain" description="Major facilitator superfamily (MFS) profile" evidence="8">
    <location>
        <begin position="221"/>
        <end position="412"/>
    </location>
</feature>
<evidence type="ECO:0000256" key="6">
    <source>
        <dbReference type="ARBA" id="ARBA00023136"/>
    </source>
</evidence>
<feature type="transmembrane region" description="Helical" evidence="7">
    <location>
        <begin position="226"/>
        <end position="248"/>
    </location>
</feature>
<feature type="transmembrane region" description="Helical" evidence="7">
    <location>
        <begin position="254"/>
        <end position="277"/>
    </location>
</feature>
<dbReference type="PANTHER" id="PTHR23513:SF6">
    <property type="entry name" value="MAJOR FACILITATOR SUPERFAMILY ASSOCIATED DOMAIN-CONTAINING PROTEIN"/>
    <property type="match status" value="1"/>
</dbReference>
<comment type="caution">
    <text evidence="9">The sequence shown here is derived from an EMBL/GenBank/DDBJ whole genome shotgun (WGS) entry which is preliminary data.</text>
</comment>
<dbReference type="PROSITE" id="PS50850">
    <property type="entry name" value="MFS"/>
    <property type="match status" value="1"/>
</dbReference>
<dbReference type="InterPro" id="IPR036259">
    <property type="entry name" value="MFS_trans_sf"/>
</dbReference>
<feature type="transmembrane region" description="Helical" evidence="7">
    <location>
        <begin position="170"/>
        <end position="190"/>
    </location>
</feature>
<feature type="transmembrane region" description="Helical" evidence="7">
    <location>
        <begin position="351"/>
        <end position="370"/>
    </location>
</feature>
<gene>
    <name evidence="9" type="ORF">ACFFGH_29455</name>
</gene>
<evidence type="ECO:0000313" key="9">
    <source>
        <dbReference type="EMBL" id="MFC0681978.1"/>
    </source>
</evidence>
<dbReference type="PANTHER" id="PTHR23513">
    <property type="entry name" value="INTEGRAL MEMBRANE EFFLUX PROTEIN-RELATED"/>
    <property type="match status" value="1"/>
</dbReference>